<feature type="domain" description="RDD" evidence="7">
    <location>
        <begin position="10"/>
        <end position="161"/>
    </location>
</feature>
<name>A0A1R4F9G9_9MICC</name>
<sequence>MPPTGTRPGELTDRFLARLIDGVILLIVNFLVVGLIITGAIMGAGGAGFGLGGRSFGATAVSAVVSAVIYVGYFAFMESSRGQTVGKMIMKLHVVGANGGHPDMTEAIKRNIWMGFGILGILPLIGSILGSLASLAAAIVIAVTINSDTVKRQSWFDQFAGGTQVIKQG</sequence>
<comment type="subcellular location">
    <subcellularLocation>
        <location evidence="1">Cell membrane</location>
        <topology evidence="1">Multi-pass membrane protein</topology>
    </subcellularLocation>
</comment>
<dbReference type="GO" id="GO:0005886">
    <property type="term" value="C:plasma membrane"/>
    <property type="evidence" value="ECO:0007669"/>
    <property type="project" value="UniProtKB-SubCell"/>
</dbReference>
<keyword evidence="2" id="KW-1003">Cell membrane</keyword>
<evidence type="ECO:0000313" key="9">
    <source>
        <dbReference type="Proteomes" id="UP000195913"/>
    </source>
</evidence>
<evidence type="ECO:0000256" key="5">
    <source>
        <dbReference type="ARBA" id="ARBA00023136"/>
    </source>
</evidence>
<evidence type="ECO:0000256" key="4">
    <source>
        <dbReference type="ARBA" id="ARBA00022989"/>
    </source>
</evidence>
<evidence type="ECO:0000256" key="1">
    <source>
        <dbReference type="ARBA" id="ARBA00004651"/>
    </source>
</evidence>
<dbReference type="Pfam" id="PF06271">
    <property type="entry name" value="RDD"/>
    <property type="match status" value="1"/>
</dbReference>
<dbReference type="AlphaFoldDB" id="A0A1R4F9G9"/>
<proteinExistence type="predicted"/>
<keyword evidence="3 6" id="KW-0812">Transmembrane</keyword>
<evidence type="ECO:0000313" key="8">
    <source>
        <dbReference type="EMBL" id="SJM52545.1"/>
    </source>
</evidence>
<dbReference type="Proteomes" id="UP000195913">
    <property type="component" value="Unassembled WGS sequence"/>
</dbReference>
<dbReference type="PANTHER" id="PTHR36115">
    <property type="entry name" value="PROLINE-RICH ANTIGEN HOMOLOG-RELATED"/>
    <property type="match status" value="1"/>
</dbReference>
<feature type="transmembrane region" description="Helical" evidence="6">
    <location>
        <begin position="20"/>
        <end position="44"/>
    </location>
</feature>
<keyword evidence="4 6" id="KW-1133">Transmembrane helix</keyword>
<dbReference type="EMBL" id="FUHW01000014">
    <property type="protein sequence ID" value="SJM52545.1"/>
    <property type="molecule type" value="Genomic_DNA"/>
</dbReference>
<evidence type="ECO:0000256" key="3">
    <source>
        <dbReference type="ARBA" id="ARBA00022692"/>
    </source>
</evidence>
<gene>
    <name evidence="8" type="ORF">FM101_02825</name>
</gene>
<feature type="transmembrane region" description="Helical" evidence="6">
    <location>
        <begin position="56"/>
        <end position="76"/>
    </location>
</feature>
<evidence type="ECO:0000256" key="6">
    <source>
        <dbReference type="SAM" id="Phobius"/>
    </source>
</evidence>
<accession>A0A1R4F9G9</accession>
<keyword evidence="9" id="KW-1185">Reference proteome</keyword>
<organism evidence="8 9">
    <name type="scientific">Arthrobacter rhombi</name>
    <dbReference type="NCBI Taxonomy" id="71253"/>
    <lineage>
        <taxon>Bacteria</taxon>
        <taxon>Bacillati</taxon>
        <taxon>Actinomycetota</taxon>
        <taxon>Actinomycetes</taxon>
        <taxon>Micrococcales</taxon>
        <taxon>Micrococcaceae</taxon>
        <taxon>Arthrobacter</taxon>
    </lineage>
</organism>
<dbReference type="InterPro" id="IPR051791">
    <property type="entry name" value="Pra-immunoreactive"/>
</dbReference>
<evidence type="ECO:0000256" key="2">
    <source>
        <dbReference type="ARBA" id="ARBA00022475"/>
    </source>
</evidence>
<protein>
    <submittedName>
        <fullName evidence="8">RDD domain containing protein</fullName>
    </submittedName>
</protein>
<evidence type="ECO:0000259" key="7">
    <source>
        <dbReference type="Pfam" id="PF06271"/>
    </source>
</evidence>
<reference evidence="8 9" key="1">
    <citation type="submission" date="2017-02" db="EMBL/GenBank/DDBJ databases">
        <authorList>
            <person name="Peterson S.W."/>
        </authorList>
    </citation>
    <scope>NUCLEOTIDE SEQUENCE [LARGE SCALE GENOMIC DNA]</scope>
    <source>
        <strain evidence="8 9">B Ar 00.02</strain>
    </source>
</reference>
<keyword evidence="5 6" id="KW-0472">Membrane</keyword>
<feature type="transmembrane region" description="Helical" evidence="6">
    <location>
        <begin position="112"/>
        <end position="145"/>
    </location>
</feature>
<dbReference type="InterPro" id="IPR010432">
    <property type="entry name" value="RDD"/>
</dbReference>
<dbReference type="PANTHER" id="PTHR36115:SF4">
    <property type="entry name" value="MEMBRANE PROTEIN"/>
    <property type="match status" value="1"/>
</dbReference>